<evidence type="ECO:0000256" key="4">
    <source>
        <dbReference type="PROSITE-ProRule" id="PRU00325"/>
    </source>
</evidence>
<dbReference type="InterPro" id="IPR006564">
    <property type="entry name" value="Znf_PMZ"/>
</dbReference>
<feature type="compositionally biased region" description="Basic and acidic residues" evidence="5">
    <location>
        <begin position="714"/>
        <end position="745"/>
    </location>
</feature>
<keyword evidence="3" id="KW-0862">Zinc</keyword>
<dbReference type="PROSITE" id="PS50966">
    <property type="entry name" value="ZF_SWIM"/>
    <property type="match status" value="1"/>
</dbReference>
<evidence type="ECO:0000256" key="2">
    <source>
        <dbReference type="ARBA" id="ARBA00022771"/>
    </source>
</evidence>
<dbReference type="Proteomes" id="UP001151760">
    <property type="component" value="Unassembled WGS sequence"/>
</dbReference>
<protein>
    <submittedName>
        <fullName evidence="7">Calcium/proton exchanger</fullName>
    </submittedName>
</protein>
<feature type="region of interest" description="Disordered" evidence="5">
    <location>
        <begin position="248"/>
        <end position="272"/>
    </location>
</feature>
<dbReference type="InterPro" id="IPR018289">
    <property type="entry name" value="MULE_transposase_dom"/>
</dbReference>
<evidence type="ECO:0000259" key="6">
    <source>
        <dbReference type="PROSITE" id="PS50966"/>
    </source>
</evidence>
<keyword evidence="2 4" id="KW-0863">Zinc-finger</keyword>
<dbReference type="SMART" id="SM00575">
    <property type="entry name" value="ZnF_PMZ"/>
    <property type="match status" value="1"/>
</dbReference>
<keyword evidence="1" id="KW-0479">Metal-binding</keyword>
<evidence type="ECO:0000313" key="8">
    <source>
        <dbReference type="Proteomes" id="UP001151760"/>
    </source>
</evidence>
<evidence type="ECO:0000313" key="7">
    <source>
        <dbReference type="EMBL" id="GJS76679.1"/>
    </source>
</evidence>
<dbReference type="InterPro" id="IPR007527">
    <property type="entry name" value="Znf_SWIM"/>
</dbReference>
<accession>A0ABQ4YFX0</accession>
<dbReference type="PANTHER" id="PTHR31973">
    <property type="entry name" value="POLYPROTEIN, PUTATIVE-RELATED"/>
    <property type="match status" value="1"/>
</dbReference>
<feature type="compositionally biased region" description="Basic residues" evidence="5">
    <location>
        <begin position="641"/>
        <end position="656"/>
    </location>
</feature>
<feature type="region of interest" description="Disordered" evidence="5">
    <location>
        <begin position="639"/>
        <end position="665"/>
    </location>
</feature>
<name>A0ABQ4YFX0_9ASTR</name>
<feature type="domain" description="SWIM-type" evidence="6">
    <location>
        <begin position="565"/>
        <end position="597"/>
    </location>
</feature>
<dbReference type="Pfam" id="PF04434">
    <property type="entry name" value="SWIM"/>
    <property type="match status" value="1"/>
</dbReference>
<reference evidence="7" key="1">
    <citation type="journal article" date="2022" name="Int. J. Mol. Sci.">
        <title>Draft Genome of Tanacetum Coccineum: Genomic Comparison of Closely Related Tanacetum-Family Plants.</title>
        <authorList>
            <person name="Yamashiro T."/>
            <person name="Shiraishi A."/>
            <person name="Nakayama K."/>
            <person name="Satake H."/>
        </authorList>
    </citation>
    <scope>NUCLEOTIDE SEQUENCE</scope>
</reference>
<dbReference type="PANTHER" id="PTHR31973:SF189">
    <property type="entry name" value="TRANSPOSASE, MUDR, PLANT, MULE TRANSPOSASE DOMAIN PROTEIN-RELATED"/>
    <property type="match status" value="1"/>
</dbReference>
<sequence length="745" mass="84417">MVSLTITFYREGIFVGPPLEYLEGNKDTMKDLDFGNFTYGAKNKQQLANFVAVALGNGGHIDVYVEHHGYNIYDWFAKDNDDLEDFDKDECILDDISSFVKEPQFIGEEEVIIPNRCISDPFLNRLCKTDPKKTTRNTFGTNEGNANALVEDEKEDQSVDPIYKAKPRIVYPGHDPNQPWKDMVPILRMKFTDHEEIKMMLANYGVANSYQLWYKRNDYKPLLVLCGRNVKEGRCASKVGRKGIKENVSKASKGKEKVAKGKGKEKVAEGKGKEKVKEDSKVVVGNKKWSKQTIKLSKSPSKKGTKRKTSDNFCKFRLWGSWMQNEASFHIKTLIPDHNCDKVFDFGALVMYKWIARHYVREIVSNPKISHRELQAAIRDKFLINVSLGQLLKTNPISTVKLDVDEVSGGKTYFKRFYVCFKAMKDGWTEGCRKVIGLDGCFLKGTIKGELLTAMRRDANNQMFLIAWAVVTVENKDNWLWFLVSLGDDLNLNRGATGLKEAMDRSCGAFENGICESYHAATINQRGKPIITMLEDIRIYLMQRLWEVYPSGYREFEVRKLNAGFGVNLETHKCTCRLWDMTGIPCIHGVPAYAFLMKDHAEGVSNFYSKRAWQNYYSSFIKLVGGQLMWVKTGLPPLMPPKKRVMPGRPKGKRQKHPSEGGQSGFESAASALKRMRVDATASGSGLNEEEDADPANADHASADHANADLANADPREMEHGEMEQPVHMEEPVNMEEPVHMEEPV</sequence>
<evidence type="ECO:0000256" key="5">
    <source>
        <dbReference type="SAM" id="MobiDB-lite"/>
    </source>
</evidence>
<dbReference type="Pfam" id="PF10551">
    <property type="entry name" value="MULE"/>
    <property type="match status" value="1"/>
</dbReference>
<proteinExistence type="predicted"/>
<evidence type="ECO:0000256" key="3">
    <source>
        <dbReference type="ARBA" id="ARBA00022833"/>
    </source>
</evidence>
<gene>
    <name evidence="7" type="ORF">Tco_0726560</name>
</gene>
<reference evidence="7" key="2">
    <citation type="submission" date="2022-01" db="EMBL/GenBank/DDBJ databases">
        <authorList>
            <person name="Yamashiro T."/>
            <person name="Shiraishi A."/>
            <person name="Satake H."/>
            <person name="Nakayama K."/>
        </authorList>
    </citation>
    <scope>NUCLEOTIDE SEQUENCE</scope>
</reference>
<comment type="caution">
    <text evidence="7">The sequence shown here is derived from an EMBL/GenBank/DDBJ whole genome shotgun (WGS) entry which is preliminary data.</text>
</comment>
<organism evidence="7 8">
    <name type="scientific">Tanacetum coccineum</name>
    <dbReference type="NCBI Taxonomy" id="301880"/>
    <lineage>
        <taxon>Eukaryota</taxon>
        <taxon>Viridiplantae</taxon>
        <taxon>Streptophyta</taxon>
        <taxon>Embryophyta</taxon>
        <taxon>Tracheophyta</taxon>
        <taxon>Spermatophyta</taxon>
        <taxon>Magnoliopsida</taxon>
        <taxon>eudicotyledons</taxon>
        <taxon>Gunneridae</taxon>
        <taxon>Pentapetalae</taxon>
        <taxon>asterids</taxon>
        <taxon>campanulids</taxon>
        <taxon>Asterales</taxon>
        <taxon>Asteraceae</taxon>
        <taxon>Asteroideae</taxon>
        <taxon>Anthemideae</taxon>
        <taxon>Anthemidinae</taxon>
        <taxon>Tanacetum</taxon>
    </lineage>
</organism>
<evidence type="ECO:0000256" key="1">
    <source>
        <dbReference type="ARBA" id="ARBA00022723"/>
    </source>
</evidence>
<keyword evidence="8" id="KW-1185">Reference proteome</keyword>
<feature type="region of interest" description="Disordered" evidence="5">
    <location>
        <begin position="678"/>
        <end position="745"/>
    </location>
</feature>
<dbReference type="EMBL" id="BQNB010010393">
    <property type="protein sequence ID" value="GJS76679.1"/>
    <property type="molecule type" value="Genomic_DNA"/>
</dbReference>